<dbReference type="PROSITE" id="PS00463">
    <property type="entry name" value="ZN2_CY6_FUNGAL_1"/>
    <property type="match status" value="1"/>
</dbReference>
<dbReference type="AlphaFoldDB" id="A0A1E3QFZ1"/>
<dbReference type="Gene3D" id="4.10.240.10">
    <property type="entry name" value="Zn(2)-C6 fungal-type DNA-binding domain"/>
    <property type="match status" value="1"/>
</dbReference>
<evidence type="ECO:0000313" key="4">
    <source>
        <dbReference type="EMBL" id="ODQ76629.1"/>
    </source>
</evidence>
<name>A0A1E3QFZ1_LIPST</name>
<keyword evidence="1" id="KW-0175">Coiled coil</keyword>
<dbReference type="InterPro" id="IPR052783">
    <property type="entry name" value="Metabolic/Drug-Res_Regulator"/>
</dbReference>
<feature type="compositionally biased region" description="Polar residues" evidence="2">
    <location>
        <begin position="1"/>
        <end position="13"/>
    </location>
</feature>
<sequence>MAATNSKHSSQSHHAPLPAADQPEYSTRKRVGKACDSCRIKKSKCDGRKPCSRCIMDDKICTFTERKKSKEKLYSSRYVELLENRIEILQSGMAELVRRVNRGDDISCLLSKSGHISINRALDELANEVIELQKEERERFVVVHEHDDSEHDTEHEHEHEHDHDDNDSVVTSDIKMEDRSLESAVAQQEVAQPDLKVDTGVAQTSFVSQNWAAVPFLSVGTNIGTYDPETSSVAADFVNPATIIRGHNQPESMSPSSMTSASSLYSSSAASPSPIDLQFVALDGSTGAIKSLSDVYDAFDEATVNPMEIDPMMAKADDLSDMWLTSTFMGI</sequence>
<evidence type="ECO:0000256" key="1">
    <source>
        <dbReference type="SAM" id="Coils"/>
    </source>
</evidence>
<dbReference type="PANTHER" id="PTHR47655:SF3">
    <property type="entry name" value="ZN(II)2CYS6 TRANSCRIPTION FACTOR (EUROFUNG)"/>
    <property type="match status" value="1"/>
</dbReference>
<dbReference type="InterPro" id="IPR036864">
    <property type="entry name" value="Zn2-C6_fun-type_DNA-bd_sf"/>
</dbReference>
<proteinExistence type="predicted"/>
<feature type="compositionally biased region" description="Basic and acidic residues" evidence="2">
    <location>
        <begin position="144"/>
        <end position="166"/>
    </location>
</feature>
<feature type="region of interest" description="Disordered" evidence="2">
    <location>
        <begin position="144"/>
        <end position="169"/>
    </location>
</feature>
<evidence type="ECO:0000256" key="2">
    <source>
        <dbReference type="SAM" id="MobiDB-lite"/>
    </source>
</evidence>
<dbReference type="SUPFAM" id="SSF57701">
    <property type="entry name" value="Zn2/Cys6 DNA-binding domain"/>
    <property type="match status" value="1"/>
</dbReference>
<dbReference type="PROSITE" id="PS50048">
    <property type="entry name" value="ZN2_CY6_FUNGAL_2"/>
    <property type="match status" value="1"/>
</dbReference>
<feature type="domain" description="Zn(2)-C6 fungal-type" evidence="3">
    <location>
        <begin position="34"/>
        <end position="63"/>
    </location>
</feature>
<keyword evidence="5" id="KW-1185">Reference proteome</keyword>
<dbReference type="EMBL" id="KV454289">
    <property type="protein sequence ID" value="ODQ76629.1"/>
    <property type="molecule type" value="Genomic_DNA"/>
</dbReference>
<organism evidence="4 5">
    <name type="scientific">Lipomyces starkeyi NRRL Y-11557</name>
    <dbReference type="NCBI Taxonomy" id="675824"/>
    <lineage>
        <taxon>Eukaryota</taxon>
        <taxon>Fungi</taxon>
        <taxon>Dikarya</taxon>
        <taxon>Ascomycota</taxon>
        <taxon>Saccharomycotina</taxon>
        <taxon>Lipomycetes</taxon>
        <taxon>Lipomycetales</taxon>
        <taxon>Lipomycetaceae</taxon>
        <taxon>Lipomyces</taxon>
    </lineage>
</organism>
<protein>
    <recommendedName>
        <fullName evidence="3">Zn(2)-C6 fungal-type domain-containing protein</fullName>
    </recommendedName>
</protein>
<dbReference type="STRING" id="675824.A0A1E3QFZ1"/>
<dbReference type="GO" id="GO:0000981">
    <property type="term" value="F:DNA-binding transcription factor activity, RNA polymerase II-specific"/>
    <property type="evidence" value="ECO:0007669"/>
    <property type="project" value="InterPro"/>
</dbReference>
<dbReference type="SMART" id="SM00066">
    <property type="entry name" value="GAL4"/>
    <property type="match status" value="1"/>
</dbReference>
<dbReference type="Proteomes" id="UP000094385">
    <property type="component" value="Unassembled WGS sequence"/>
</dbReference>
<dbReference type="CDD" id="cd00067">
    <property type="entry name" value="GAL4"/>
    <property type="match status" value="1"/>
</dbReference>
<dbReference type="GO" id="GO:0008270">
    <property type="term" value="F:zinc ion binding"/>
    <property type="evidence" value="ECO:0007669"/>
    <property type="project" value="InterPro"/>
</dbReference>
<dbReference type="InterPro" id="IPR001138">
    <property type="entry name" value="Zn2Cys6_DnaBD"/>
</dbReference>
<reference evidence="4 5" key="1">
    <citation type="journal article" date="2016" name="Proc. Natl. Acad. Sci. U.S.A.">
        <title>Comparative genomics of biotechnologically important yeasts.</title>
        <authorList>
            <person name="Riley R."/>
            <person name="Haridas S."/>
            <person name="Wolfe K.H."/>
            <person name="Lopes M.R."/>
            <person name="Hittinger C.T."/>
            <person name="Goeker M."/>
            <person name="Salamov A.A."/>
            <person name="Wisecaver J.H."/>
            <person name="Long T.M."/>
            <person name="Calvey C.H."/>
            <person name="Aerts A.L."/>
            <person name="Barry K.W."/>
            <person name="Choi C."/>
            <person name="Clum A."/>
            <person name="Coughlan A.Y."/>
            <person name="Deshpande S."/>
            <person name="Douglass A.P."/>
            <person name="Hanson S.J."/>
            <person name="Klenk H.-P."/>
            <person name="LaButti K.M."/>
            <person name="Lapidus A."/>
            <person name="Lindquist E.A."/>
            <person name="Lipzen A.M."/>
            <person name="Meier-Kolthoff J.P."/>
            <person name="Ohm R.A."/>
            <person name="Otillar R.P."/>
            <person name="Pangilinan J.L."/>
            <person name="Peng Y."/>
            <person name="Rokas A."/>
            <person name="Rosa C.A."/>
            <person name="Scheuner C."/>
            <person name="Sibirny A.A."/>
            <person name="Slot J.C."/>
            <person name="Stielow J.B."/>
            <person name="Sun H."/>
            <person name="Kurtzman C.P."/>
            <person name="Blackwell M."/>
            <person name="Grigoriev I.V."/>
            <person name="Jeffries T.W."/>
        </authorList>
    </citation>
    <scope>NUCLEOTIDE SEQUENCE [LARGE SCALE GENOMIC DNA]</scope>
    <source>
        <strain evidence="4 5">NRRL Y-11557</strain>
    </source>
</reference>
<dbReference type="OrthoDB" id="5600212at2759"/>
<accession>A0A1E3QFZ1</accession>
<dbReference type="Pfam" id="PF00172">
    <property type="entry name" value="Zn_clus"/>
    <property type="match status" value="1"/>
</dbReference>
<evidence type="ECO:0000313" key="5">
    <source>
        <dbReference type="Proteomes" id="UP000094385"/>
    </source>
</evidence>
<feature type="coiled-coil region" evidence="1">
    <location>
        <begin position="79"/>
        <end position="138"/>
    </location>
</feature>
<feature type="region of interest" description="Disordered" evidence="2">
    <location>
        <begin position="1"/>
        <end position="25"/>
    </location>
</feature>
<dbReference type="PANTHER" id="PTHR47655">
    <property type="entry name" value="QUINIC ACID UTILIZATION ACTIVATOR"/>
    <property type="match status" value="1"/>
</dbReference>
<gene>
    <name evidence="4" type="ORF">LIPSTDRAFT_67581</name>
</gene>
<evidence type="ECO:0000259" key="3">
    <source>
        <dbReference type="PROSITE" id="PS50048"/>
    </source>
</evidence>